<dbReference type="AlphaFoldDB" id="A0A540LDS7"/>
<sequence length="156" mass="17534">MQTQSNRNRKINALRKQQNSQHKNKIKEHKIIQQIQITSVKPSTLTSQTPSNLSSTGDNFSSSQTKSKQTNPKFPIKLRKRHTLPPNYFHETLSPMQNAPLRPSLGHHSGNEVLVFDLAIGPDIHLPDPLVELGRLQFLADAGEDVPELRHGHETG</sequence>
<dbReference type="Proteomes" id="UP000315295">
    <property type="component" value="Unassembled WGS sequence"/>
</dbReference>
<feature type="region of interest" description="Disordered" evidence="1">
    <location>
        <begin position="1"/>
        <end position="80"/>
    </location>
</feature>
<evidence type="ECO:0000313" key="3">
    <source>
        <dbReference type="Proteomes" id="UP000315295"/>
    </source>
</evidence>
<organism evidence="2 3">
    <name type="scientific">Malus baccata</name>
    <name type="common">Siberian crab apple</name>
    <name type="synonym">Pyrus baccata</name>
    <dbReference type="NCBI Taxonomy" id="106549"/>
    <lineage>
        <taxon>Eukaryota</taxon>
        <taxon>Viridiplantae</taxon>
        <taxon>Streptophyta</taxon>
        <taxon>Embryophyta</taxon>
        <taxon>Tracheophyta</taxon>
        <taxon>Spermatophyta</taxon>
        <taxon>Magnoliopsida</taxon>
        <taxon>eudicotyledons</taxon>
        <taxon>Gunneridae</taxon>
        <taxon>Pentapetalae</taxon>
        <taxon>rosids</taxon>
        <taxon>fabids</taxon>
        <taxon>Rosales</taxon>
        <taxon>Rosaceae</taxon>
        <taxon>Amygdaloideae</taxon>
        <taxon>Maleae</taxon>
        <taxon>Malus</taxon>
    </lineage>
</organism>
<proteinExistence type="predicted"/>
<evidence type="ECO:0000313" key="2">
    <source>
        <dbReference type="EMBL" id="TQD84636.1"/>
    </source>
</evidence>
<keyword evidence="3" id="KW-1185">Reference proteome</keyword>
<reference evidence="2 3" key="1">
    <citation type="journal article" date="2019" name="G3 (Bethesda)">
        <title>Sequencing of a Wild Apple (Malus baccata) Genome Unravels the Differences Between Cultivated and Wild Apple Species Regarding Disease Resistance and Cold Tolerance.</title>
        <authorList>
            <person name="Chen X."/>
        </authorList>
    </citation>
    <scope>NUCLEOTIDE SEQUENCE [LARGE SCALE GENOMIC DNA]</scope>
    <source>
        <strain evidence="3">cv. Shandingzi</strain>
        <tissue evidence="2">Leaves</tissue>
    </source>
</reference>
<dbReference type="EMBL" id="VIEB01000626">
    <property type="protein sequence ID" value="TQD84636.1"/>
    <property type="molecule type" value="Genomic_DNA"/>
</dbReference>
<comment type="caution">
    <text evidence="2">The sequence shown here is derived from an EMBL/GenBank/DDBJ whole genome shotgun (WGS) entry which is preliminary data.</text>
</comment>
<evidence type="ECO:0000256" key="1">
    <source>
        <dbReference type="SAM" id="MobiDB-lite"/>
    </source>
</evidence>
<feature type="compositionally biased region" description="Polar residues" evidence="1">
    <location>
        <begin position="38"/>
        <end position="72"/>
    </location>
</feature>
<protein>
    <submittedName>
        <fullName evidence="2">Uncharacterized protein</fullName>
    </submittedName>
</protein>
<gene>
    <name evidence="2" type="ORF">C1H46_029803</name>
</gene>
<name>A0A540LDS7_MALBA</name>
<accession>A0A540LDS7</accession>